<dbReference type="PROSITE" id="PS50102">
    <property type="entry name" value="RRM"/>
    <property type="match status" value="2"/>
</dbReference>
<keyword evidence="7" id="KW-1185">Reference proteome</keyword>
<evidence type="ECO:0000256" key="1">
    <source>
        <dbReference type="ARBA" id="ARBA00022737"/>
    </source>
</evidence>
<sequence>MPVQQLQPATDSSYNNRGPVMYAQQASQAQASRASQTHPGAYLAAGASQNDIGLQSMIGSFAQAHIGVPNGTIPAASNTIQGVNTPQYFLTQEGQLFCMPSANIYPTQSVATAQLQDGGYATYAPGLPYGTQAGYPSYMPGYAMMPYPQARQGHLSDRQGAMHKDVPGLDNRRGSYSTNESAPGTPFYGSLGHGDHGTVIATVDRSPIYSTPSPQLPYNVNMSQVGKPLPYKSIPANYNAATINQIIPDAVPAVFTPQESMRTLDQSLSSPIYGNRNVYIRGLHPGTDDETLAAYANLFGRVETSKAIIDTGTGTCKGFGFAKYFDVRDSEKCIRGFFAKGYEVGFARESFNSRLKAKGDHSSTNLYVSNLPKDMNETELAATFMDYNVVSSRILHDSQGNSRGVGFARFESREICEEIIRTFHGTPVGLEGLLMQVRYADTPAQKDLKKVTTERRQFRTTEYNVSAYGSPADAANLSPLIASAGVTRMAQISGHLPQLKNVGSWKRNGSSSDNTGSSDGASAPGSAFKDLDTRVTQTILTPSKQEGSEQQEERSTPTVSDDDSADEGATINCLSPVRV</sequence>
<dbReference type="STRING" id="342668.A0A1B8GWT9"/>
<dbReference type="InterPro" id="IPR000504">
    <property type="entry name" value="RRM_dom"/>
</dbReference>
<evidence type="ECO:0000256" key="3">
    <source>
        <dbReference type="PROSITE-ProRule" id="PRU00176"/>
    </source>
</evidence>
<feature type="region of interest" description="Disordered" evidence="4">
    <location>
        <begin position="500"/>
        <end position="579"/>
    </location>
</feature>
<name>A0A1B8GWT9_9PEZI</name>
<evidence type="ECO:0000256" key="2">
    <source>
        <dbReference type="ARBA" id="ARBA00022884"/>
    </source>
</evidence>
<protein>
    <recommendedName>
        <fullName evidence="5">RRM domain-containing protein</fullName>
    </recommendedName>
</protein>
<evidence type="ECO:0000259" key="5">
    <source>
        <dbReference type="PROSITE" id="PS50102"/>
    </source>
</evidence>
<feature type="compositionally biased region" description="Low complexity" evidence="4">
    <location>
        <begin position="508"/>
        <end position="527"/>
    </location>
</feature>
<evidence type="ECO:0000313" key="6">
    <source>
        <dbReference type="EMBL" id="OBU00296.2"/>
    </source>
</evidence>
<proteinExistence type="predicted"/>
<dbReference type="RefSeq" id="XP_059320023.1">
    <property type="nucleotide sequence ID" value="XM_059463366.1"/>
</dbReference>
<reference evidence="7" key="2">
    <citation type="journal article" date="2018" name="Nat. Commun.">
        <title>Extreme sensitivity to ultraviolet light in the fungal pathogen causing white-nose syndrome of bats.</title>
        <authorList>
            <person name="Palmer J.M."/>
            <person name="Drees K.P."/>
            <person name="Foster J.T."/>
            <person name="Lindner D.L."/>
        </authorList>
    </citation>
    <scope>NUCLEOTIDE SEQUENCE [LARGE SCALE GENOMIC DNA]</scope>
    <source>
        <strain evidence="7">UAMH 10579</strain>
    </source>
</reference>
<reference evidence="6 7" key="1">
    <citation type="submission" date="2016-03" db="EMBL/GenBank/DDBJ databases">
        <title>Comparative genomics of Pseudogymnoascus destructans, the fungus causing white-nose syndrome of bats.</title>
        <authorList>
            <person name="Palmer J.M."/>
            <person name="Drees K.P."/>
            <person name="Foster J.T."/>
            <person name="Lindner D.L."/>
        </authorList>
    </citation>
    <scope>NUCLEOTIDE SEQUENCE [LARGE SCALE GENOMIC DNA]</scope>
    <source>
        <strain evidence="6 7">UAMH 10579</strain>
    </source>
</reference>
<organism evidence="6 7">
    <name type="scientific">Pseudogymnoascus verrucosus</name>
    <dbReference type="NCBI Taxonomy" id="342668"/>
    <lineage>
        <taxon>Eukaryota</taxon>
        <taxon>Fungi</taxon>
        <taxon>Dikarya</taxon>
        <taxon>Ascomycota</taxon>
        <taxon>Pezizomycotina</taxon>
        <taxon>Leotiomycetes</taxon>
        <taxon>Thelebolales</taxon>
        <taxon>Thelebolaceae</taxon>
        <taxon>Pseudogymnoascus</taxon>
    </lineage>
</organism>
<keyword evidence="2 3" id="KW-0694">RNA-binding</keyword>
<dbReference type="AlphaFoldDB" id="A0A1B8GWT9"/>
<dbReference type="InterPro" id="IPR035979">
    <property type="entry name" value="RBD_domain_sf"/>
</dbReference>
<dbReference type="Proteomes" id="UP000091956">
    <property type="component" value="Unassembled WGS sequence"/>
</dbReference>
<evidence type="ECO:0000313" key="7">
    <source>
        <dbReference type="Proteomes" id="UP000091956"/>
    </source>
</evidence>
<dbReference type="EMBL" id="KV460209">
    <property type="protein sequence ID" value="OBU00296.2"/>
    <property type="molecule type" value="Genomic_DNA"/>
</dbReference>
<gene>
    <name evidence="6" type="ORF">VE01_01484</name>
</gene>
<evidence type="ECO:0000256" key="4">
    <source>
        <dbReference type="SAM" id="MobiDB-lite"/>
    </source>
</evidence>
<dbReference type="SUPFAM" id="SSF54928">
    <property type="entry name" value="RNA-binding domain, RBD"/>
    <property type="match status" value="2"/>
</dbReference>
<dbReference type="InterPro" id="IPR012677">
    <property type="entry name" value="Nucleotide-bd_a/b_plait_sf"/>
</dbReference>
<dbReference type="GO" id="GO:0003723">
    <property type="term" value="F:RNA binding"/>
    <property type="evidence" value="ECO:0007669"/>
    <property type="project" value="UniProtKB-UniRule"/>
</dbReference>
<feature type="domain" description="RRM" evidence="5">
    <location>
        <begin position="276"/>
        <end position="362"/>
    </location>
</feature>
<keyword evidence="1" id="KW-0677">Repeat</keyword>
<feature type="domain" description="RRM" evidence="5">
    <location>
        <begin position="364"/>
        <end position="442"/>
    </location>
</feature>
<dbReference type="GeneID" id="28834870"/>
<dbReference type="SMART" id="SM00360">
    <property type="entry name" value="RRM"/>
    <property type="match status" value="2"/>
</dbReference>
<accession>A0A1B8GWT9</accession>
<dbReference type="Pfam" id="PF00076">
    <property type="entry name" value="RRM_1"/>
    <property type="match status" value="2"/>
</dbReference>
<dbReference type="FunFam" id="3.30.70.330:FF:000468">
    <property type="entry name" value="Related to single-stranded DNA-binding protein MSSP-1"/>
    <property type="match status" value="1"/>
</dbReference>
<feature type="compositionally biased region" description="Polar residues" evidence="4">
    <location>
        <begin position="534"/>
        <end position="545"/>
    </location>
</feature>
<dbReference type="Gene3D" id="3.30.70.330">
    <property type="match status" value="2"/>
</dbReference>
<dbReference type="PANTHER" id="PTHR24012">
    <property type="entry name" value="RNA BINDING PROTEIN"/>
    <property type="match status" value="1"/>
</dbReference>